<comment type="catalytic activity">
    <reaction evidence="10 11">
        <text>shikimate + ATP = 3-phosphoshikimate + ADP + H(+)</text>
        <dbReference type="Rhea" id="RHEA:13121"/>
        <dbReference type="ChEBI" id="CHEBI:15378"/>
        <dbReference type="ChEBI" id="CHEBI:30616"/>
        <dbReference type="ChEBI" id="CHEBI:36208"/>
        <dbReference type="ChEBI" id="CHEBI:145989"/>
        <dbReference type="ChEBI" id="CHEBI:456216"/>
        <dbReference type="EC" id="2.7.1.71"/>
    </reaction>
</comment>
<feature type="binding site" evidence="11">
    <location>
        <position position="59"/>
    </location>
    <ligand>
        <name>substrate</name>
    </ligand>
</feature>
<keyword evidence="11" id="KW-0963">Cytoplasm</keyword>
<protein>
    <recommendedName>
        <fullName evidence="3 11">Shikimate kinase</fullName>
        <shortName evidence="11">SK</shortName>
        <ecNumber evidence="3 11">2.7.1.71</ecNumber>
    </recommendedName>
</protein>
<feature type="binding site" evidence="11">
    <location>
        <position position="35"/>
    </location>
    <ligand>
        <name>substrate</name>
    </ligand>
</feature>
<keyword evidence="7 11" id="KW-0418">Kinase</keyword>
<keyword evidence="5 11" id="KW-0808">Transferase</keyword>
<feature type="binding site" evidence="11">
    <location>
        <position position="118"/>
    </location>
    <ligand>
        <name>ATP</name>
        <dbReference type="ChEBI" id="CHEBI:30616"/>
    </ligand>
</feature>
<comment type="function">
    <text evidence="11">Catalyzes the specific phosphorylation of the 3-hydroxyl group of shikimic acid using ATP as a cosubstrate.</text>
</comment>
<keyword evidence="6 11" id="KW-0547">Nucleotide-binding</keyword>
<evidence type="ECO:0000256" key="11">
    <source>
        <dbReference type="HAMAP-Rule" id="MF_00109"/>
    </source>
</evidence>
<reference evidence="12 13" key="1">
    <citation type="submission" date="2021-03" db="EMBL/GenBank/DDBJ databases">
        <title>Sequencing the genomes of 1000 actinobacteria strains.</title>
        <authorList>
            <person name="Klenk H.-P."/>
        </authorList>
    </citation>
    <scope>NUCLEOTIDE SEQUENCE [LARGE SCALE GENOMIC DNA]</scope>
    <source>
        <strain evidence="12 13">DSM 14566</strain>
    </source>
</reference>
<keyword evidence="9 11" id="KW-0057">Aromatic amino acid biosynthesis</keyword>
<dbReference type="PANTHER" id="PTHR21087">
    <property type="entry name" value="SHIKIMATE KINASE"/>
    <property type="match status" value="1"/>
</dbReference>
<keyword evidence="4 11" id="KW-0028">Amino-acid biosynthesis</keyword>
<evidence type="ECO:0000256" key="7">
    <source>
        <dbReference type="ARBA" id="ARBA00022777"/>
    </source>
</evidence>
<dbReference type="EMBL" id="JAGIOD010000001">
    <property type="protein sequence ID" value="MBP2382704.1"/>
    <property type="molecule type" value="Genomic_DNA"/>
</dbReference>
<dbReference type="PANTHER" id="PTHR21087:SF16">
    <property type="entry name" value="SHIKIMATE KINASE 1, CHLOROPLASTIC"/>
    <property type="match status" value="1"/>
</dbReference>
<feature type="binding site" evidence="11">
    <location>
        <begin position="13"/>
        <end position="18"/>
    </location>
    <ligand>
        <name>ATP</name>
        <dbReference type="ChEBI" id="CHEBI:30616"/>
    </ligand>
</feature>
<dbReference type="GO" id="GO:0004765">
    <property type="term" value="F:shikimate kinase activity"/>
    <property type="evidence" value="ECO:0007669"/>
    <property type="project" value="UniProtKB-EC"/>
</dbReference>
<feature type="binding site" evidence="11">
    <location>
        <position position="17"/>
    </location>
    <ligand>
        <name>Mg(2+)</name>
        <dbReference type="ChEBI" id="CHEBI:18420"/>
    </ligand>
</feature>
<keyword evidence="11" id="KW-0479">Metal-binding</keyword>
<evidence type="ECO:0000256" key="4">
    <source>
        <dbReference type="ARBA" id="ARBA00022605"/>
    </source>
</evidence>
<keyword evidence="13" id="KW-1185">Reference proteome</keyword>
<organism evidence="12 13">
    <name type="scientific">Brachybacterium sacelli</name>
    <dbReference type="NCBI Taxonomy" id="173364"/>
    <lineage>
        <taxon>Bacteria</taxon>
        <taxon>Bacillati</taxon>
        <taxon>Actinomycetota</taxon>
        <taxon>Actinomycetes</taxon>
        <taxon>Micrococcales</taxon>
        <taxon>Dermabacteraceae</taxon>
        <taxon>Brachybacterium</taxon>
    </lineage>
</organism>
<evidence type="ECO:0000256" key="5">
    <source>
        <dbReference type="ARBA" id="ARBA00022679"/>
    </source>
</evidence>
<comment type="pathway">
    <text evidence="1 11">Metabolic intermediate biosynthesis; chorismate biosynthesis; chorismate from D-erythrose 4-phosphate and phosphoenolpyruvate: step 5/7.</text>
</comment>
<dbReference type="PRINTS" id="PR01100">
    <property type="entry name" value="SHIKIMTKNASE"/>
</dbReference>
<dbReference type="CDD" id="cd00464">
    <property type="entry name" value="SK"/>
    <property type="match status" value="1"/>
</dbReference>
<proteinExistence type="inferred from homology"/>
<dbReference type="PROSITE" id="PS01128">
    <property type="entry name" value="SHIKIMATE_KINASE"/>
    <property type="match status" value="1"/>
</dbReference>
<dbReference type="Gene3D" id="3.40.50.300">
    <property type="entry name" value="P-loop containing nucleotide triphosphate hydrolases"/>
    <property type="match status" value="1"/>
</dbReference>
<comment type="subcellular location">
    <subcellularLocation>
        <location evidence="11">Cytoplasm</location>
    </subcellularLocation>
</comment>
<comment type="caution">
    <text evidence="11">Lacks conserved residue(s) required for the propagation of feature annotation.</text>
</comment>
<evidence type="ECO:0000256" key="3">
    <source>
        <dbReference type="ARBA" id="ARBA00012154"/>
    </source>
</evidence>
<dbReference type="InterPro" id="IPR023000">
    <property type="entry name" value="Shikimate_kinase_CS"/>
</dbReference>
<evidence type="ECO:0000256" key="6">
    <source>
        <dbReference type="ARBA" id="ARBA00022741"/>
    </source>
</evidence>
<gene>
    <name evidence="11" type="primary">aroK</name>
    <name evidence="12" type="ORF">JOF43_002661</name>
</gene>
<evidence type="ECO:0000256" key="10">
    <source>
        <dbReference type="ARBA" id="ARBA00048567"/>
    </source>
</evidence>
<dbReference type="Pfam" id="PF01202">
    <property type="entry name" value="SKI"/>
    <property type="match status" value="1"/>
</dbReference>
<feature type="binding site" evidence="11">
    <location>
        <position position="81"/>
    </location>
    <ligand>
        <name>substrate</name>
    </ligand>
</feature>
<evidence type="ECO:0000313" key="13">
    <source>
        <dbReference type="Proteomes" id="UP001519290"/>
    </source>
</evidence>
<evidence type="ECO:0000313" key="12">
    <source>
        <dbReference type="EMBL" id="MBP2382704.1"/>
    </source>
</evidence>
<evidence type="ECO:0000256" key="1">
    <source>
        <dbReference type="ARBA" id="ARBA00004842"/>
    </source>
</evidence>
<name>A0ABS4X4R9_9MICO</name>
<dbReference type="InterPro" id="IPR031322">
    <property type="entry name" value="Shikimate/glucono_kinase"/>
</dbReference>
<dbReference type="EC" id="2.7.1.71" evidence="3 11"/>
<comment type="cofactor">
    <cofactor evidence="11">
        <name>Mg(2+)</name>
        <dbReference type="ChEBI" id="CHEBI:18420"/>
    </cofactor>
    <text evidence="11">Binds 1 Mg(2+) ion per subunit.</text>
</comment>
<comment type="caution">
    <text evidence="12">The sequence shown here is derived from an EMBL/GenBank/DDBJ whole genome shotgun (WGS) entry which is preliminary data.</text>
</comment>
<dbReference type="InterPro" id="IPR000623">
    <property type="entry name" value="Shikimate_kinase/TSH1"/>
</dbReference>
<dbReference type="Proteomes" id="UP001519290">
    <property type="component" value="Unassembled WGS sequence"/>
</dbReference>
<feature type="binding site" evidence="11">
    <location>
        <position position="138"/>
    </location>
    <ligand>
        <name>substrate</name>
    </ligand>
</feature>
<dbReference type="RefSeq" id="WP_209902718.1">
    <property type="nucleotide sequence ID" value="NZ_BAAAJW010000007.1"/>
</dbReference>
<evidence type="ECO:0000256" key="2">
    <source>
        <dbReference type="ARBA" id="ARBA00006997"/>
    </source>
</evidence>
<keyword evidence="8 11" id="KW-0067">ATP-binding</keyword>
<comment type="similarity">
    <text evidence="2 11">Belongs to the shikimate kinase family.</text>
</comment>
<dbReference type="InterPro" id="IPR027417">
    <property type="entry name" value="P-loop_NTPase"/>
</dbReference>
<dbReference type="SUPFAM" id="SSF52540">
    <property type="entry name" value="P-loop containing nucleoside triphosphate hydrolases"/>
    <property type="match status" value="1"/>
</dbReference>
<sequence length="181" mass="18828">MTGPAVILLGPMGAGKTSVGRELAARLDLPFEDLDALIVGAAGRSIPDLFATDGEDGFRALEASVLESALTASSGVLALGGGAVMHPDSRQRLRGGPIVLLEIDEPVAAERLGRGHGRPMLGGGEDPMPRWRELAAERGPVYRDLARWRVDAGHGTAAAVARAITDMMGQDLLSGPEEETA</sequence>
<comment type="subunit">
    <text evidence="11">Monomer.</text>
</comment>
<evidence type="ECO:0000256" key="9">
    <source>
        <dbReference type="ARBA" id="ARBA00023141"/>
    </source>
</evidence>
<evidence type="ECO:0000256" key="8">
    <source>
        <dbReference type="ARBA" id="ARBA00022840"/>
    </source>
</evidence>
<dbReference type="HAMAP" id="MF_00109">
    <property type="entry name" value="Shikimate_kinase"/>
    <property type="match status" value="1"/>
</dbReference>
<accession>A0ABS4X4R9</accession>
<keyword evidence="11" id="KW-0460">Magnesium</keyword>